<evidence type="ECO:0000313" key="2">
    <source>
        <dbReference type="Proteomes" id="UP000243308"/>
    </source>
</evidence>
<dbReference type="OrthoDB" id="2429955at2759"/>
<proteinExistence type="predicted"/>
<name>A0A086TIE6_9FUNG</name>
<organism evidence="1 2">
    <name type="scientific">Podila verticillata NRRL 6337</name>
    <dbReference type="NCBI Taxonomy" id="1069443"/>
    <lineage>
        <taxon>Eukaryota</taxon>
        <taxon>Fungi</taxon>
        <taxon>Fungi incertae sedis</taxon>
        <taxon>Mucoromycota</taxon>
        <taxon>Mortierellomycotina</taxon>
        <taxon>Mortierellomycetes</taxon>
        <taxon>Mortierellales</taxon>
        <taxon>Mortierellaceae</taxon>
        <taxon>Podila</taxon>
    </lineage>
</organism>
<protein>
    <submittedName>
        <fullName evidence="1">Uncharacterized protein</fullName>
    </submittedName>
</protein>
<accession>A0A086TIE6</accession>
<gene>
    <name evidence="1" type="ORF">MVEG_12439</name>
</gene>
<reference evidence="1 2" key="1">
    <citation type="submission" date="2011-02" db="EMBL/GenBank/DDBJ databases">
        <title>The Genome Sequence of Mortierella verticillata NRRL 6337.</title>
        <authorList>
            <consortium name="The Broad Institute Genome Sequencing Platform"/>
            <person name="Russ C."/>
            <person name="Cuomo C."/>
            <person name="Burger G."/>
            <person name="Gray M.W."/>
            <person name="Holland P.W.H."/>
            <person name="King N."/>
            <person name="Lang F.B.F."/>
            <person name="Roger A.J."/>
            <person name="Ruiz-Trillo I."/>
            <person name="Young S.K."/>
            <person name="Zeng Q."/>
            <person name="Gargeya S."/>
            <person name="Alvarado L."/>
            <person name="Berlin A."/>
            <person name="Chapman S.B."/>
            <person name="Chen Z."/>
            <person name="Freedman E."/>
            <person name="Gellesch M."/>
            <person name="Goldberg J."/>
            <person name="Griggs A."/>
            <person name="Gujja S."/>
            <person name="Heilman E."/>
            <person name="Heiman D."/>
            <person name="Howarth C."/>
            <person name="Mehta T."/>
            <person name="Neiman D."/>
            <person name="Pearson M."/>
            <person name="Roberts A."/>
            <person name="Saif S."/>
            <person name="Shea T."/>
            <person name="Shenoy N."/>
            <person name="Sisk P."/>
            <person name="Stolte C."/>
            <person name="Sykes S."/>
            <person name="White J."/>
            <person name="Yandava C."/>
            <person name="Haas B."/>
            <person name="Nusbaum C."/>
            <person name="Birren B."/>
        </authorList>
    </citation>
    <scope>NUCLEOTIDE SEQUENCE [LARGE SCALE GENOMIC DNA]</scope>
    <source>
        <strain evidence="1 2">NRRL 6337</strain>
    </source>
</reference>
<evidence type="ECO:0000313" key="1">
    <source>
        <dbReference type="EMBL" id="KFH61723.1"/>
    </source>
</evidence>
<dbReference type="EMBL" id="KN042458">
    <property type="protein sequence ID" value="KFH61723.1"/>
    <property type="molecule type" value="Genomic_DNA"/>
</dbReference>
<dbReference type="Proteomes" id="UP000243308">
    <property type="component" value="Unassembled WGS sequence"/>
</dbReference>
<keyword evidence="2" id="KW-1185">Reference proteome</keyword>
<sequence length="145" mass="17292">MDYYDIREDIKKYVKKSTYNKLDDDEKRAYMKAVKYVVKKMREEMTSTDDSNSTDECMWPISVEVIVVDSTDILDPYTKVKLEMNDGKKGNSIKVMMKDDDDGEWKHVAYVRESDAINLMKYKFLDKKIRFIDKLKSGYKYRVFL</sequence>
<dbReference type="AlphaFoldDB" id="A0A086TIE6"/>